<evidence type="ECO:0000313" key="1">
    <source>
        <dbReference type="EMBL" id="GAF48289.1"/>
    </source>
</evidence>
<gene>
    <name evidence="1" type="ORF">RW1_051_00530</name>
</gene>
<dbReference type="OrthoDB" id="4422408at2"/>
<name>X0PXQ2_RHOWR</name>
<comment type="caution">
    <text evidence="1">The sequence shown here is derived from an EMBL/GenBank/DDBJ whole genome shotgun (WGS) entry which is preliminary data.</text>
</comment>
<organism evidence="1 2">
    <name type="scientific">Rhodococcus wratislaviensis NBRC 100605</name>
    <dbReference type="NCBI Taxonomy" id="1219028"/>
    <lineage>
        <taxon>Bacteria</taxon>
        <taxon>Bacillati</taxon>
        <taxon>Actinomycetota</taxon>
        <taxon>Actinomycetes</taxon>
        <taxon>Mycobacteriales</taxon>
        <taxon>Nocardiaceae</taxon>
        <taxon>Rhodococcus</taxon>
    </lineage>
</organism>
<reference evidence="1 2" key="1">
    <citation type="submission" date="2014-02" db="EMBL/GenBank/DDBJ databases">
        <title>Whole genome shotgun sequence of Rhodococcus wratislaviensis NBRC 100605.</title>
        <authorList>
            <person name="Hosoyama A."/>
            <person name="Tsuchikane K."/>
            <person name="Yoshida I."/>
            <person name="Ohji S."/>
            <person name="Ichikawa N."/>
            <person name="Yamazoe A."/>
            <person name="Fujita N."/>
        </authorList>
    </citation>
    <scope>NUCLEOTIDE SEQUENCE [LARGE SCALE GENOMIC DNA]</scope>
    <source>
        <strain evidence="1 2">NBRC 100605</strain>
    </source>
</reference>
<proteinExistence type="predicted"/>
<accession>X0PXQ2</accession>
<dbReference type="EMBL" id="BAWF01000051">
    <property type="protein sequence ID" value="GAF48289.1"/>
    <property type="molecule type" value="Genomic_DNA"/>
</dbReference>
<sequence>MGTAQAAAITRGRLQLVLGDEISVTAYEVSTGGDRIRLAAADLLVAARILMDTGIEPDEFEALVVIADDPAVTVSPGGVHDEVIVEILGVPDGPLAVLRTLDPSARVAMLAEAAATAWRQRLSDAADAAGQLTSPDAEVLGPIPIPGAPLLTELRAERRRLLVKEAAGRAPTDAGTLVSAVLDDVIADLRAAVRFGAAGLVETAEEQFAKGLASAVADGSWVQRLRLLVAAQEIAAIELVRTSRTGGRGEIGADDSTPAEQILDRLDGEREATEDLTSILGELVDRLPGEPTRRAQRLTRRKLREDARSVRTMADAYLSVTRTSAPAADESITWDDALAALGQLDDASAHGRAVVAVSVPLASDQADDETESAASIEEIASLLGEIFARQLPESRRQIDELGRRHPDEDPGALIARVKRQAVADLGKPAAEDDSPPVLETVAVLAMSIALLRGVEPHSEAEFAEVGRRILDRAQGIADMHNRAGQAIPLAVAGFEKVARQLQPVIMEAVFRAMAVAAPNGAGAARDLYKNARSVVWRARYKRGFAAVAAVGAGHALQQALGSGAARLLVREVDRALAAPKRSHAR</sequence>
<evidence type="ECO:0000313" key="2">
    <source>
        <dbReference type="Proteomes" id="UP000019491"/>
    </source>
</evidence>
<protein>
    <submittedName>
        <fullName evidence="1">Uncharacterized protein</fullName>
    </submittedName>
</protein>
<dbReference type="Proteomes" id="UP000019491">
    <property type="component" value="Unassembled WGS sequence"/>
</dbReference>
<keyword evidence="2" id="KW-1185">Reference proteome</keyword>
<dbReference type="AlphaFoldDB" id="X0PXQ2"/>
<dbReference type="RefSeq" id="WP_037238322.1">
    <property type="nucleotide sequence ID" value="NZ_BAWF01000051.1"/>
</dbReference>